<comment type="subcellular location">
    <subcellularLocation>
        <location evidence="1">Membrane</location>
        <topology evidence="1">Multi-pass membrane protein</topology>
    </subcellularLocation>
</comment>
<feature type="transmembrane region" description="Helical" evidence="7">
    <location>
        <begin position="316"/>
        <end position="334"/>
    </location>
</feature>
<dbReference type="PANTHER" id="PTHR31585:SF0">
    <property type="entry name" value="FOLATE-BIOPTERIN TRANSPORTER 1, CHLOROPLASTIC"/>
    <property type="match status" value="1"/>
</dbReference>
<comment type="similarity">
    <text evidence="2">Belongs to the major facilitator superfamily. Folate-biopterin transporter (TC 2.A.71) family.</text>
</comment>
<feature type="transmembrane region" description="Helical" evidence="7">
    <location>
        <begin position="240"/>
        <end position="260"/>
    </location>
</feature>
<evidence type="ECO:0000256" key="5">
    <source>
        <dbReference type="ARBA" id="ARBA00022989"/>
    </source>
</evidence>
<dbReference type="InterPro" id="IPR039309">
    <property type="entry name" value="BT1"/>
</dbReference>
<keyword evidence="3" id="KW-0813">Transport</keyword>
<evidence type="ECO:0000313" key="9">
    <source>
        <dbReference type="Proteomes" id="UP000308891"/>
    </source>
</evidence>
<evidence type="ECO:0000256" key="4">
    <source>
        <dbReference type="ARBA" id="ARBA00022692"/>
    </source>
</evidence>
<feature type="transmembrane region" description="Helical" evidence="7">
    <location>
        <begin position="79"/>
        <end position="97"/>
    </location>
</feature>
<reference evidence="8 9" key="1">
    <citation type="submission" date="2019-04" db="EMBL/GenBank/DDBJ databases">
        <title>Crenobacter sp. nov.</title>
        <authorList>
            <person name="Shi S."/>
        </authorList>
    </citation>
    <scope>NUCLEOTIDE SEQUENCE [LARGE SCALE GENOMIC DNA]</scope>
    <source>
        <strain evidence="8 9">GY 70310</strain>
    </source>
</reference>
<dbReference type="PANTHER" id="PTHR31585">
    <property type="entry name" value="FOLATE-BIOPTERIN TRANSPORTER 1, CHLOROPLASTIC"/>
    <property type="match status" value="1"/>
</dbReference>
<dbReference type="Pfam" id="PF03092">
    <property type="entry name" value="BT1"/>
    <property type="match status" value="1"/>
</dbReference>
<evidence type="ECO:0000256" key="3">
    <source>
        <dbReference type="ARBA" id="ARBA00022448"/>
    </source>
</evidence>
<dbReference type="OrthoDB" id="9764193at2"/>
<proteinExistence type="inferred from homology"/>
<evidence type="ECO:0000256" key="1">
    <source>
        <dbReference type="ARBA" id="ARBA00004141"/>
    </source>
</evidence>
<accession>A0A4T0V287</accession>
<feature type="transmembrane region" description="Helical" evidence="7">
    <location>
        <begin position="382"/>
        <end position="401"/>
    </location>
</feature>
<dbReference type="Proteomes" id="UP000308891">
    <property type="component" value="Unassembled WGS sequence"/>
</dbReference>
<dbReference type="InterPro" id="IPR036259">
    <property type="entry name" value="MFS_trans_sf"/>
</dbReference>
<protein>
    <submittedName>
        <fullName evidence="8">Folate/biopterin family MFS transporter</fullName>
    </submittedName>
</protein>
<feature type="transmembrane region" description="Helical" evidence="7">
    <location>
        <begin position="346"/>
        <end position="362"/>
    </location>
</feature>
<sequence>MLLALLACILWFLWRVPVRADAPRAQPPAWLAALASPVLSLARDFRPAYLPPLLVYLAAGLQGITGIVGTFFVKEQLGLSAEFLAALGFWTLVPWSLKMPIGHLTDLMWRYKALLVYLGALLVGASLLIMALLLGEPAYMAGIMTPARWYVLASLLAPTGYVLQDAVADAMTVEAVPHLHSDGSARSESETHAMHATVQTLGRVALIGGTVLVALANMWIFDGADALPAIERAALYRDVYLGALAIPLVSVSGVLFGAHLKRRTRARAFKAGLSLADARALSGDLPGSTRPNWPLLAGSALFAAFTLAMGQSGLAYAQEIVFGGSLAILAWLMTRLTREQDRATRATLWGTALVVFAFRAAPSPGAGVTWWSIDVLGFDAQFFALLSLITGVLTLAGMFALRSFMGRHGMVRIVLTLTVAQALLSLPTLAMSVGLHEWTREVTGGVVDARFIALVDTALSGPFGQIAMIPMLAWIAASAPPNLKATYFAVMASFTNLALSASDLLTKALNRHYVLSREVRDGAGKLLTAADYTALTPLLVATLLLGVLLPVLAVVAVRVMRLRTA</sequence>
<dbReference type="SUPFAM" id="SSF103473">
    <property type="entry name" value="MFS general substrate transporter"/>
    <property type="match status" value="1"/>
</dbReference>
<evidence type="ECO:0000313" key="8">
    <source>
        <dbReference type="EMBL" id="TIC85397.1"/>
    </source>
</evidence>
<dbReference type="GO" id="GO:0016020">
    <property type="term" value="C:membrane"/>
    <property type="evidence" value="ECO:0007669"/>
    <property type="project" value="UniProtKB-SubCell"/>
</dbReference>
<feature type="transmembrane region" description="Helical" evidence="7">
    <location>
        <begin position="534"/>
        <end position="557"/>
    </location>
</feature>
<comment type="caution">
    <text evidence="8">The sequence shown here is derived from an EMBL/GenBank/DDBJ whole genome shotgun (WGS) entry which is preliminary data.</text>
</comment>
<evidence type="ECO:0000256" key="7">
    <source>
        <dbReference type="SAM" id="Phobius"/>
    </source>
</evidence>
<dbReference type="EMBL" id="STGJ01000003">
    <property type="protein sequence ID" value="TIC85397.1"/>
    <property type="molecule type" value="Genomic_DNA"/>
</dbReference>
<feature type="transmembrane region" description="Helical" evidence="7">
    <location>
        <begin position="109"/>
        <end position="134"/>
    </location>
</feature>
<feature type="transmembrane region" description="Helical" evidence="7">
    <location>
        <begin position="53"/>
        <end position="72"/>
    </location>
</feature>
<dbReference type="AlphaFoldDB" id="A0A4T0V287"/>
<keyword evidence="4 7" id="KW-0812">Transmembrane</keyword>
<name>A0A4T0V287_9NEIS</name>
<keyword evidence="5 7" id="KW-1133">Transmembrane helix</keyword>
<keyword evidence="9" id="KW-1185">Reference proteome</keyword>
<gene>
    <name evidence="8" type="ORF">E5K04_04985</name>
</gene>
<feature type="transmembrane region" description="Helical" evidence="7">
    <location>
        <begin position="413"/>
        <end position="431"/>
    </location>
</feature>
<keyword evidence="6 7" id="KW-0472">Membrane</keyword>
<feature type="transmembrane region" description="Helical" evidence="7">
    <location>
        <begin position="293"/>
        <end position="310"/>
    </location>
</feature>
<organism evidence="8 9">
    <name type="scientific">Crenobacter intestini</name>
    <dbReference type="NCBI Taxonomy" id="2563443"/>
    <lineage>
        <taxon>Bacteria</taxon>
        <taxon>Pseudomonadati</taxon>
        <taxon>Pseudomonadota</taxon>
        <taxon>Betaproteobacteria</taxon>
        <taxon>Neisseriales</taxon>
        <taxon>Neisseriaceae</taxon>
        <taxon>Crenobacter</taxon>
    </lineage>
</organism>
<evidence type="ECO:0000256" key="2">
    <source>
        <dbReference type="ARBA" id="ARBA00007015"/>
    </source>
</evidence>
<evidence type="ECO:0000256" key="6">
    <source>
        <dbReference type="ARBA" id="ARBA00023136"/>
    </source>
</evidence>
<feature type="transmembrane region" description="Helical" evidence="7">
    <location>
        <begin position="201"/>
        <end position="220"/>
    </location>
</feature>